<dbReference type="AlphaFoldDB" id="A0A9W6HXQ5"/>
<gene>
    <name evidence="1" type="ORF">GCM10017600_10910</name>
</gene>
<dbReference type="EMBL" id="BSEV01000001">
    <property type="protein sequence ID" value="GLK07686.1"/>
    <property type="molecule type" value="Genomic_DNA"/>
</dbReference>
<dbReference type="Proteomes" id="UP001143474">
    <property type="component" value="Unassembled WGS sequence"/>
</dbReference>
<evidence type="ECO:0000313" key="1">
    <source>
        <dbReference type="EMBL" id="GLK07686.1"/>
    </source>
</evidence>
<accession>A0A9W6HXQ5</accession>
<evidence type="ECO:0000313" key="2">
    <source>
        <dbReference type="Proteomes" id="UP001143474"/>
    </source>
</evidence>
<proteinExistence type="predicted"/>
<organism evidence="1 2">
    <name type="scientific">Streptosporangium carneum</name>
    <dbReference type="NCBI Taxonomy" id="47481"/>
    <lineage>
        <taxon>Bacteria</taxon>
        <taxon>Bacillati</taxon>
        <taxon>Actinomycetota</taxon>
        <taxon>Actinomycetes</taxon>
        <taxon>Streptosporangiales</taxon>
        <taxon>Streptosporangiaceae</taxon>
        <taxon>Streptosporangium</taxon>
    </lineage>
</organism>
<sequence length="86" mass="9177">MGVGRPGLRDLASAGGSRLSKVRRTRITSRILPETYPDAHGAPDVGASRVRGQAPTLFLRPFSASLSFTVLLAVLLRSFSAVSREP</sequence>
<keyword evidence="2" id="KW-1185">Reference proteome</keyword>
<comment type="caution">
    <text evidence="1">The sequence shown here is derived from an EMBL/GenBank/DDBJ whole genome shotgun (WGS) entry which is preliminary data.</text>
</comment>
<reference evidence="1" key="1">
    <citation type="journal article" date="2014" name="Int. J. Syst. Evol. Microbiol.">
        <title>Complete genome sequence of Corynebacterium casei LMG S-19264T (=DSM 44701T), isolated from a smear-ripened cheese.</title>
        <authorList>
            <consortium name="US DOE Joint Genome Institute (JGI-PGF)"/>
            <person name="Walter F."/>
            <person name="Albersmeier A."/>
            <person name="Kalinowski J."/>
            <person name="Ruckert C."/>
        </authorList>
    </citation>
    <scope>NUCLEOTIDE SEQUENCE</scope>
    <source>
        <strain evidence="1">VKM Ac-2007</strain>
    </source>
</reference>
<protein>
    <submittedName>
        <fullName evidence="1">Uncharacterized protein</fullName>
    </submittedName>
</protein>
<name>A0A9W6HXQ5_9ACTN</name>
<reference evidence="1" key="2">
    <citation type="submission" date="2023-01" db="EMBL/GenBank/DDBJ databases">
        <authorList>
            <person name="Sun Q."/>
            <person name="Evtushenko L."/>
        </authorList>
    </citation>
    <scope>NUCLEOTIDE SEQUENCE</scope>
    <source>
        <strain evidence="1">VKM Ac-2007</strain>
    </source>
</reference>